<comment type="similarity">
    <text evidence="3">Belongs to the peptidase M1 family.</text>
</comment>
<keyword evidence="13" id="KW-0732">Signal</keyword>
<dbReference type="InterPro" id="IPR014782">
    <property type="entry name" value="Peptidase_M1_dom"/>
</dbReference>
<feature type="chain" id="PRO_5045323172" description="Aminopeptidase N" evidence="13">
    <location>
        <begin position="39"/>
        <end position="1099"/>
    </location>
</feature>
<evidence type="ECO:0000256" key="8">
    <source>
        <dbReference type="ARBA" id="ARBA00022801"/>
    </source>
</evidence>
<reference evidence="15 16" key="1">
    <citation type="submission" date="2021-01" db="EMBL/GenBank/DDBJ databases">
        <title>Sequencing the genomes of 1000 actinobacteria strains.</title>
        <authorList>
            <person name="Klenk H.-P."/>
        </authorList>
    </citation>
    <scope>NUCLEOTIDE SEQUENCE [LARGE SCALE GENOMIC DNA]</scope>
    <source>
        <strain evidence="15 16">DSM 18239</strain>
    </source>
</reference>
<dbReference type="RefSeq" id="WP_193669837.1">
    <property type="nucleotide sequence ID" value="NZ_JACDTV010000010.1"/>
</dbReference>
<evidence type="ECO:0000313" key="16">
    <source>
        <dbReference type="Proteomes" id="UP000732378"/>
    </source>
</evidence>
<evidence type="ECO:0000256" key="9">
    <source>
        <dbReference type="ARBA" id="ARBA00022833"/>
    </source>
</evidence>
<keyword evidence="9" id="KW-0862">Zinc</keyword>
<organism evidence="15 16">
    <name type="scientific">Nocardioides salarius</name>
    <dbReference type="NCBI Taxonomy" id="374513"/>
    <lineage>
        <taxon>Bacteria</taxon>
        <taxon>Bacillati</taxon>
        <taxon>Actinomycetota</taxon>
        <taxon>Actinomycetes</taxon>
        <taxon>Propionibacteriales</taxon>
        <taxon>Nocardioidaceae</taxon>
        <taxon>Nocardioides</taxon>
    </lineage>
</organism>
<comment type="cofactor">
    <cofactor evidence="2">
        <name>Zn(2+)</name>
        <dbReference type="ChEBI" id="CHEBI:29105"/>
    </cofactor>
</comment>
<dbReference type="EMBL" id="JAFBBZ010000001">
    <property type="protein sequence ID" value="MBM7508061.1"/>
    <property type="molecule type" value="Genomic_DNA"/>
</dbReference>
<evidence type="ECO:0000259" key="14">
    <source>
        <dbReference type="Pfam" id="PF01433"/>
    </source>
</evidence>
<evidence type="ECO:0000256" key="5">
    <source>
        <dbReference type="ARBA" id="ARBA00015611"/>
    </source>
</evidence>
<evidence type="ECO:0000256" key="7">
    <source>
        <dbReference type="ARBA" id="ARBA00022723"/>
    </source>
</evidence>
<evidence type="ECO:0000256" key="6">
    <source>
        <dbReference type="ARBA" id="ARBA00022670"/>
    </source>
</evidence>
<evidence type="ECO:0000256" key="4">
    <source>
        <dbReference type="ARBA" id="ARBA00012564"/>
    </source>
</evidence>
<proteinExistence type="inferred from homology"/>
<accession>A0ABS2MA36</accession>
<evidence type="ECO:0000256" key="13">
    <source>
        <dbReference type="SAM" id="SignalP"/>
    </source>
</evidence>
<dbReference type="InterPro" id="IPR027268">
    <property type="entry name" value="Peptidase_M4/M1_CTD_sf"/>
</dbReference>
<dbReference type="Gene3D" id="1.10.390.10">
    <property type="entry name" value="Neutral Protease Domain 2"/>
    <property type="match status" value="1"/>
</dbReference>
<comment type="catalytic activity">
    <reaction evidence="1">
        <text>Release of an N-terminal amino acid, Xaa-|-Yaa- from a peptide, amide or arylamide. Xaa is preferably Ala, but may be most amino acids including Pro (slow action). When a terminal hydrophobic residue is followed by a prolyl residue, the two may be released as an intact Xaa-Pro dipeptide.</text>
        <dbReference type="EC" id="3.4.11.2"/>
    </reaction>
</comment>
<keyword evidence="7" id="KW-0479">Metal-binding</keyword>
<dbReference type="Pfam" id="PF01433">
    <property type="entry name" value="Peptidase_M1"/>
    <property type="match status" value="1"/>
</dbReference>
<dbReference type="InterPro" id="IPR001930">
    <property type="entry name" value="Peptidase_M1"/>
</dbReference>
<feature type="domain" description="Peptidase M1 membrane alanine aminopeptidase" evidence="14">
    <location>
        <begin position="365"/>
        <end position="512"/>
    </location>
</feature>
<dbReference type="EC" id="3.4.11.2" evidence="4"/>
<evidence type="ECO:0000256" key="3">
    <source>
        <dbReference type="ARBA" id="ARBA00010136"/>
    </source>
</evidence>
<dbReference type="PRINTS" id="PR00756">
    <property type="entry name" value="ALADIPTASE"/>
</dbReference>
<evidence type="ECO:0000256" key="2">
    <source>
        <dbReference type="ARBA" id="ARBA00001947"/>
    </source>
</evidence>
<dbReference type="Gene3D" id="2.60.40.2700">
    <property type="match status" value="5"/>
</dbReference>
<evidence type="ECO:0000313" key="15">
    <source>
        <dbReference type="EMBL" id="MBM7508061.1"/>
    </source>
</evidence>
<dbReference type="SUPFAM" id="SSF63737">
    <property type="entry name" value="Leukotriene A4 hydrolase N-terminal domain"/>
    <property type="match status" value="1"/>
</dbReference>
<keyword evidence="8" id="KW-0378">Hydrolase</keyword>
<sequence length="1099" mass="114642">MTHPRRQGRLDRRHRRLPGIAALAVALAVGASATPAGAAKHEPVDGAQSVGDAQFPHIGNGGYDAQHYDLDIRWSPTGVVSGIMGGVFDEASLHMEAVTTDDPLRSFSMDFRGLDIDSVEVDGQPATFTRDVVTGVNYDPSHKYKLVITPETPVEGAFTVDVDYHGVPGRHTDADGSWEGWVGTADGATFLAQPVGAMAVYPHNNTPGDKATYTIDVNVPDELTNLAGTGAAAAASNGVLSAKVPTDDGTRTTWRWTMAQQMASELIVVSVGKYDVHEGTVTLSSGREIPELSFIDSAQSSTNKTTFTNRRAAIGPITRGLEDIYGAYPGDATGVIVDAVPSGINYALETQDRSFFPSVSSFNGNTLTHEIAHQWYGDNVSPGLWTDIWINEGMASWAPTYYNNVVAAATPSWTAVETSYYNSWNSRAATSSSWATPPGAQTDSANLYGYQTYTRGAQFWEALHTALRRDDFLAVVRQWQDRHAGTSPRGDELKDLAEELSDRDLDSFWQDWIHDADKPAWPGKYDLALTAEPSDGAVEPGDEIVYTLSATNVGRVALDGASVVVDLGDVLDDAELGALPDELTLDGSDLSWTVPSTPTAVEASTATVSFSAVLADDASSDTLEATAAPAAASLGGLCADACTTSHAVDAQPLTPTADPVVTGTPVVDGTLTAATAGWAEGSTFEYVWSVGGDVVAAATSSTFSPRASDVGRTVSVEVTGERSGYLPVTRTSEPSAPVARGSFVGTPVPTVVGDPAVGASLSAEPGSWDGGATLSYQWSVGGQPVPAATTASYTPVPADLDKTVTVQVTGSRPGYDSVARTSAPTAPVALGTFASSPTPTIAGTPVFGGTVTAEAGSWDDRTALTYQWFSGGEPVPGATGAGYSPTADDLGSTLAVRVTGTKAGYATTARTSAESDAVAAAGLTLTPTPTIGGTPRFGETLAVEAGAWDDGVDLAYQWLVDGEPVVDATGVEFSPRPRDVGGVVTVAVTGSMTGHESVTRTSEATAPVSTARLEAPRRPSIKGQARVGRTLVARAGEWDDEVALAYRWFAAGEVLARESGKRLEIGPALRGKRIKVKVTGSRPGYADTSVTSALTRAVR</sequence>
<comment type="caution">
    <text evidence="15">The sequence shown here is derived from an EMBL/GenBank/DDBJ whole genome shotgun (WGS) entry which is preliminary data.</text>
</comment>
<dbReference type="InterPro" id="IPR050344">
    <property type="entry name" value="Peptidase_M1_aminopeptidases"/>
</dbReference>
<protein>
    <recommendedName>
        <fullName evidence="5">Aminopeptidase N</fullName>
        <ecNumber evidence="4">3.4.11.2</ecNumber>
    </recommendedName>
    <alternativeName>
        <fullName evidence="11">Alanine aminopeptidase</fullName>
    </alternativeName>
    <alternativeName>
        <fullName evidence="12">Lysyl aminopeptidase</fullName>
    </alternativeName>
</protein>
<dbReference type="Proteomes" id="UP000732378">
    <property type="component" value="Unassembled WGS sequence"/>
</dbReference>
<evidence type="ECO:0000256" key="12">
    <source>
        <dbReference type="ARBA" id="ARBA00031533"/>
    </source>
</evidence>
<dbReference type="InterPro" id="IPR042097">
    <property type="entry name" value="Aminopeptidase_N-like_N_sf"/>
</dbReference>
<keyword evidence="6" id="KW-0645">Protease</keyword>
<keyword evidence="16" id="KW-1185">Reference proteome</keyword>
<evidence type="ECO:0000256" key="11">
    <source>
        <dbReference type="ARBA" id="ARBA00029811"/>
    </source>
</evidence>
<feature type="signal peptide" evidence="13">
    <location>
        <begin position="1"/>
        <end position="38"/>
    </location>
</feature>
<evidence type="ECO:0000256" key="10">
    <source>
        <dbReference type="ARBA" id="ARBA00023049"/>
    </source>
</evidence>
<dbReference type="PANTHER" id="PTHR11533">
    <property type="entry name" value="PROTEASE M1 ZINC METALLOPROTEASE"/>
    <property type="match status" value="1"/>
</dbReference>
<keyword evidence="10" id="KW-0482">Metalloprotease</keyword>
<evidence type="ECO:0000256" key="1">
    <source>
        <dbReference type="ARBA" id="ARBA00000098"/>
    </source>
</evidence>
<dbReference type="SUPFAM" id="SSF55486">
    <property type="entry name" value="Metalloproteases ('zincins'), catalytic domain"/>
    <property type="match status" value="1"/>
</dbReference>
<dbReference type="Gene3D" id="2.60.40.1730">
    <property type="entry name" value="tricorn interacting facor f3 domain"/>
    <property type="match status" value="1"/>
</dbReference>
<gene>
    <name evidence="15" type="ORF">JOE61_001875</name>
</gene>
<name>A0ABS2MA36_9ACTN</name>